<feature type="region of interest" description="Disordered" evidence="1">
    <location>
        <begin position="1"/>
        <end position="25"/>
    </location>
</feature>
<proteinExistence type="predicted"/>
<evidence type="ECO:0000313" key="3">
    <source>
        <dbReference type="Proteomes" id="UP000494329"/>
    </source>
</evidence>
<evidence type="ECO:0000313" key="2">
    <source>
        <dbReference type="EMBL" id="CAB3756251.1"/>
    </source>
</evidence>
<gene>
    <name evidence="2" type="ORF">LMG29739_02403</name>
</gene>
<dbReference type="EMBL" id="CADIKF010000016">
    <property type="protein sequence ID" value="CAB3756251.1"/>
    <property type="molecule type" value="Genomic_DNA"/>
</dbReference>
<keyword evidence="3" id="KW-1185">Reference proteome</keyword>
<protein>
    <submittedName>
        <fullName evidence="2">Uncharacterized protein</fullName>
    </submittedName>
</protein>
<dbReference type="AlphaFoldDB" id="A0A6J5DSI6"/>
<name>A0A6J5DSI6_9BURK</name>
<evidence type="ECO:0000256" key="1">
    <source>
        <dbReference type="SAM" id="MobiDB-lite"/>
    </source>
</evidence>
<accession>A0A6J5DSI6</accession>
<dbReference type="Proteomes" id="UP000494329">
    <property type="component" value="Unassembled WGS sequence"/>
</dbReference>
<organism evidence="2 3">
    <name type="scientific">Paraburkholderia solisilvae</name>
    <dbReference type="NCBI Taxonomy" id="624376"/>
    <lineage>
        <taxon>Bacteria</taxon>
        <taxon>Pseudomonadati</taxon>
        <taxon>Pseudomonadota</taxon>
        <taxon>Betaproteobacteria</taxon>
        <taxon>Burkholderiales</taxon>
        <taxon>Burkholderiaceae</taxon>
        <taxon>Paraburkholderia</taxon>
    </lineage>
</organism>
<reference evidence="2 3" key="1">
    <citation type="submission" date="2020-04" db="EMBL/GenBank/DDBJ databases">
        <authorList>
            <person name="De Canck E."/>
        </authorList>
    </citation>
    <scope>NUCLEOTIDE SEQUENCE [LARGE SCALE GENOMIC DNA]</scope>
    <source>
        <strain evidence="2 3">LMG 29739</strain>
    </source>
</reference>
<sequence>MFSSGQKSKEGTAAQSTRSPNVVGAGKAKPYGRYAALVTLGLSVRCQNGTDI</sequence>